<sequence length="253" mass="26801">MEDHLFDLTHKVAIVTGGAQGIGKTIAQGLAQSGSKIVIGDIKLSEAEKTAQIIQDRGGQAIAIQTDVTNRQDCANLINQTVAHYNQLDIMVCNAGINIVKPALSLLEAEWDAIIDVDLKGYFNCAQLAAQQMIQQGTGGSIIMNSSIASVVGFPYAVAYSAAKGGVNQLVRTLAIEWATHGIRVNAIAPGYIDNTIEGLENPTPLEEIKTFVPMNRKGKLEELIGPVVFLASEAASYVTGAILMVDGGYSAM</sequence>
<accession>A0A1J1LSU6</accession>
<reference evidence="4" key="1">
    <citation type="submission" date="2015-10" db="EMBL/GenBank/DDBJ databases">
        <authorList>
            <person name="Regsiter A."/>
            <person name="william w."/>
        </authorList>
    </citation>
    <scope>NUCLEOTIDE SEQUENCE [LARGE SCALE GENOMIC DNA]</scope>
</reference>
<keyword evidence="2" id="KW-0560">Oxidoreductase</keyword>
<evidence type="ECO:0000313" key="4">
    <source>
        <dbReference type="Proteomes" id="UP000184315"/>
    </source>
</evidence>
<evidence type="ECO:0000256" key="1">
    <source>
        <dbReference type="ARBA" id="ARBA00006484"/>
    </source>
</evidence>
<dbReference type="Gene3D" id="3.40.50.720">
    <property type="entry name" value="NAD(P)-binding Rossmann-like Domain"/>
    <property type="match status" value="1"/>
</dbReference>
<dbReference type="InterPro" id="IPR002347">
    <property type="entry name" value="SDR_fam"/>
</dbReference>
<dbReference type="EMBL" id="CZDF01000172">
    <property type="protein sequence ID" value="CUR35074.1"/>
    <property type="molecule type" value="Genomic_DNA"/>
</dbReference>
<dbReference type="PRINTS" id="PR00080">
    <property type="entry name" value="SDRFAMILY"/>
</dbReference>
<keyword evidence="4" id="KW-1185">Reference proteome</keyword>
<dbReference type="RefSeq" id="WP_072722000.1">
    <property type="nucleotide sequence ID" value="NZ_LN889813.1"/>
</dbReference>
<dbReference type="PANTHER" id="PTHR42760">
    <property type="entry name" value="SHORT-CHAIN DEHYDROGENASES/REDUCTASES FAMILY MEMBER"/>
    <property type="match status" value="1"/>
</dbReference>
<dbReference type="InterPro" id="IPR036291">
    <property type="entry name" value="NAD(P)-bd_dom_sf"/>
</dbReference>
<comment type="similarity">
    <text evidence="1">Belongs to the short-chain dehydrogenases/reductases (SDR) family.</text>
</comment>
<dbReference type="InterPro" id="IPR020904">
    <property type="entry name" value="Sc_DH/Rdtase_CS"/>
</dbReference>
<dbReference type="PRINTS" id="PR00081">
    <property type="entry name" value="GDHRDH"/>
</dbReference>
<dbReference type="GO" id="GO:0016616">
    <property type="term" value="F:oxidoreductase activity, acting on the CH-OH group of donors, NAD or NADP as acceptor"/>
    <property type="evidence" value="ECO:0007669"/>
    <property type="project" value="TreeGrafter"/>
</dbReference>
<gene>
    <name evidence="3" type="ORF">PL9214650513</name>
</gene>
<dbReference type="AlphaFoldDB" id="A0A1J1LSU6"/>
<dbReference type="Proteomes" id="UP000184315">
    <property type="component" value="Unassembled WGS sequence"/>
</dbReference>
<dbReference type="SUPFAM" id="SSF51735">
    <property type="entry name" value="NAD(P)-binding Rossmann-fold domains"/>
    <property type="match status" value="1"/>
</dbReference>
<protein>
    <submittedName>
        <fullName evidence="3">Putative dehydrogenase</fullName>
    </submittedName>
</protein>
<dbReference type="STRING" id="671072.PL9214650513"/>
<dbReference type="OrthoDB" id="560660at2"/>
<evidence type="ECO:0000256" key="2">
    <source>
        <dbReference type="ARBA" id="ARBA00023002"/>
    </source>
</evidence>
<dbReference type="FunFam" id="3.40.50.720:FF:000084">
    <property type="entry name" value="Short-chain dehydrogenase reductase"/>
    <property type="match status" value="1"/>
</dbReference>
<dbReference type="Pfam" id="PF13561">
    <property type="entry name" value="adh_short_C2"/>
    <property type="match status" value="1"/>
</dbReference>
<name>A0A1J1LSU6_9CYAN</name>
<dbReference type="PANTHER" id="PTHR42760:SF115">
    <property type="entry name" value="3-OXOACYL-[ACYL-CARRIER-PROTEIN] REDUCTASE FABG"/>
    <property type="match status" value="1"/>
</dbReference>
<organism evidence="3 4">
    <name type="scientific">Planktothrix tepida PCC 9214</name>
    <dbReference type="NCBI Taxonomy" id="671072"/>
    <lineage>
        <taxon>Bacteria</taxon>
        <taxon>Bacillati</taxon>
        <taxon>Cyanobacteriota</taxon>
        <taxon>Cyanophyceae</taxon>
        <taxon>Oscillatoriophycideae</taxon>
        <taxon>Oscillatoriales</taxon>
        <taxon>Microcoleaceae</taxon>
        <taxon>Planktothrix</taxon>
    </lineage>
</organism>
<dbReference type="PROSITE" id="PS00061">
    <property type="entry name" value="ADH_SHORT"/>
    <property type="match status" value="1"/>
</dbReference>
<evidence type="ECO:0000313" key="3">
    <source>
        <dbReference type="EMBL" id="CUR35074.1"/>
    </source>
</evidence>
<proteinExistence type="inferred from homology"/>